<evidence type="ECO:0000256" key="1">
    <source>
        <dbReference type="SAM" id="MobiDB-lite"/>
    </source>
</evidence>
<accession>A0A822XTE4</accession>
<feature type="compositionally biased region" description="Polar residues" evidence="1">
    <location>
        <begin position="1"/>
        <end position="19"/>
    </location>
</feature>
<dbReference type="EMBL" id="DUZY01000001">
    <property type="protein sequence ID" value="DAD24884.1"/>
    <property type="molecule type" value="Genomic_DNA"/>
</dbReference>
<keyword evidence="3" id="KW-1185">Reference proteome</keyword>
<name>A0A822XTE4_NELNU</name>
<dbReference type="AlphaFoldDB" id="A0A822XTE4"/>
<gene>
    <name evidence="2" type="ORF">HUJ06_026348</name>
</gene>
<protein>
    <submittedName>
        <fullName evidence="2">Uncharacterized protein</fullName>
    </submittedName>
</protein>
<organism evidence="2 3">
    <name type="scientific">Nelumbo nucifera</name>
    <name type="common">Sacred lotus</name>
    <dbReference type="NCBI Taxonomy" id="4432"/>
    <lineage>
        <taxon>Eukaryota</taxon>
        <taxon>Viridiplantae</taxon>
        <taxon>Streptophyta</taxon>
        <taxon>Embryophyta</taxon>
        <taxon>Tracheophyta</taxon>
        <taxon>Spermatophyta</taxon>
        <taxon>Magnoliopsida</taxon>
        <taxon>Proteales</taxon>
        <taxon>Nelumbonaceae</taxon>
        <taxon>Nelumbo</taxon>
    </lineage>
</organism>
<sequence>MVKYSNQQYMNDARQQSRNAELIIDH</sequence>
<reference evidence="2 3" key="1">
    <citation type="journal article" date="2020" name="Mol. Biol. Evol.">
        <title>Distinct Expression and Methylation Patterns for Genes with Different Fates following a Single Whole-Genome Duplication in Flowering Plants.</title>
        <authorList>
            <person name="Shi T."/>
            <person name="Rahmani R.S."/>
            <person name="Gugger P.F."/>
            <person name="Wang M."/>
            <person name="Li H."/>
            <person name="Zhang Y."/>
            <person name="Li Z."/>
            <person name="Wang Q."/>
            <person name="Van de Peer Y."/>
            <person name="Marchal K."/>
            <person name="Chen J."/>
        </authorList>
    </citation>
    <scope>NUCLEOTIDE SEQUENCE [LARGE SCALE GENOMIC DNA]</scope>
    <source>
        <tissue evidence="2">Leaf</tissue>
    </source>
</reference>
<dbReference type="Proteomes" id="UP000607653">
    <property type="component" value="Unassembled WGS sequence"/>
</dbReference>
<evidence type="ECO:0000313" key="2">
    <source>
        <dbReference type="EMBL" id="DAD24884.1"/>
    </source>
</evidence>
<evidence type="ECO:0000313" key="3">
    <source>
        <dbReference type="Proteomes" id="UP000607653"/>
    </source>
</evidence>
<comment type="caution">
    <text evidence="2">The sequence shown here is derived from an EMBL/GenBank/DDBJ whole genome shotgun (WGS) entry which is preliminary data.</text>
</comment>
<proteinExistence type="predicted"/>
<feature type="region of interest" description="Disordered" evidence="1">
    <location>
        <begin position="1"/>
        <end position="26"/>
    </location>
</feature>